<dbReference type="InterPro" id="IPR028082">
    <property type="entry name" value="Peripla_BP_I"/>
</dbReference>
<evidence type="ECO:0000256" key="5">
    <source>
        <dbReference type="SAM" id="Phobius"/>
    </source>
</evidence>
<evidence type="ECO:0000259" key="6">
    <source>
        <dbReference type="Pfam" id="PF01094"/>
    </source>
</evidence>
<gene>
    <name evidence="7" type="ORF">S01H4_29767</name>
</gene>
<evidence type="ECO:0000256" key="2">
    <source>
        <dbReference type="ARBA" id="ARBA00022692"/>
    </source>
</evidence>
<dbReference type="Gene3D" id="3.40.50.2300">
    <property type="match status" value="2"/>
</dbReference>
<evidence type="ECO:0000256" key="1">
    <source>
        <dbReference type="ARBA" id="ARBA00004370"/>
    </source>
</evidence>
<dbReference type="InterPro" id="IPR001828">
    <property type="entry name" value="ANF_lig-bd_rcpt"/>
</dbReference>
<evidence type="ECO:0000313" key="7">
    <source>
        <dbReference type="EMBL" id="GAG82839.1"/>
    </source>
</evidence>
<reference evidence="7" key="1">
    <citation type="journal article" date="2014" name="Front. Microbiol.">
        <title>High frequency of phylogenetically diverse reductive dehalogenase-homologous genes in deep subseafloor sedimentary metagenomes.</title>
        <authorList>
            <person name="Kawai M."/>
            <person name="Futagami T."/>
            <person name="Toyoda A."/>
            <person name="Takaki Y."/>
            <person name="Nishi S."/>
            <person name="Hori S."/>
            <person name="Arai W."/>
            <person name="Tsubouchi T."/>
            <person name="Morono Y."/>
            <person name="Uchiyama I."/>
            <person name="Ito T."/>
            <person name="Fujiyama A."/>
            <person name="Inagaki F."/>
            <person name="Takami H."/>
        </authorList>
    </citation>
    <scope>NUCLEOTIDE SEQUENCE</scope>
    <source>
        <strain evidence="7">Expedition CK06-06</strain>
    </source>
</reference>
<dbReference type="PANTHER" id="PTHR30483">
    <property type="entry name" value="LEUCINE-SPECIFIC-BINDING PROTEIN"/>
    <property type="match status" value="1"/>
</dbReference>
<comment type="caution">
    <text evidence="7">The sequence shown here is derived from an EMBL/GenBank/DDBJ whole genome shotgun (WGS) entry which is preliminary data.</text>
</comment>
<dbReference type="EMBL" id="BART01015312">
    <property type="protein sequence ID" value="GAG82839.1"/>
    <property type="molecule type" value="Genomic_DNA"/>
</dbReference>
<dbReference type="GO" id="GO:0016020">
    <property type="term" value="C:membrane"/>
    <property type="evidence" value="ECO:0007669"/>
    <property type="project" value="UniProtKB-SubCell"/>
</dbReference>
<keyword evidence="2 5" id="KW-0812">Transmembrane</keyword>
<name>X1AK82_9ZZZZ</name>
<evidence type="ECO:0000256" key="3">
    <source>
        <dbReference type="ARBA" id="ARBA00022989"/>
    </source>
</evidence>
<keyword evidence="4 5" id="KW-0472">Membrane</keyword>
<sequence>MEQTNYTMVAIAAVVCLIIGGVVGMQMAPTETETIEVEVAPLAGTTVQLGYIASTTVALETTDPLVKDIMEFDYNAYSDKLGYDIEFEYLIDCADSQAAIHLEKVQGFKSMDVNIFIGGGWSSQASAALSYCTDNDMLMWSSSSTSPLLALEGDNLFRMCPTDVIQAPAIAEMLWSHGIKAIVIMYRADPWADGIYNFLVPAFEAKGGVVLESIRYAGEAMEFANYLQAA</sequence>
<dbReference type="SUPFAM" id="SSF53822">
    <property type="entry name" value="Periplasmic binding protein-like I"/>
    <property type="match status" value="1"/>
</dbReference>
<feature type="non-terminal residue" evidence="7">
    <location>
        <position position="230"/>
    </location>
</feature>
<dbReference type="Pfam" id="PF01094">
    <property type="entry name" value="ANF_receptor"/>
    <property type="match status" value="1"/>
</dbReference>
<feature type="transmembrane region" description="Helical" evidence="5">
    <location>
        <begin position="6"/>
        <end position="25"/>
    </location>
</feature>
<keyword evidence="3 5" id="KW-1133">Transmembrane helix</keyword>
<protein>
    <recommendedName>
        <fullName evidence="6">Receptor ligand binding region domain-containing protein</fullName>
    </recommendedName>
</protein>
<dbReference type="InterPro" id="IPR051010">
    <property type="entry name" value="BCAA_transport"/>
</dbReference>
<dbReference type="PANTHER" id="PTHR30483:SF40">
    <property type="entry name" value="HISTIDINE KINASE"/>
    <property type="match status" value="1"/>
</dbReference>
<evidence type="ECO:0000256" key="4">
    <source>
        <dbReference type="ARBA" id="ARBA00023136"/>
    </source>
</evidence>
<proteinExistence type="predicted"/>
<feature type="domain" description="Receptor ligand binding region" evidence="6">
    <location>
        <begin position="84"/>
        <end position="211"/>
    </location>
</feature>
<dbReference type="AlphaFoldDB" id="X1AK82"/>
<accession>X1AK82</accession>
<comment type="subcellular location">
    <subcellularLocation>
        <location evidence="1">Membrane</location>
    </subcellularLocation>
</comment>
<organism evidence="7">
    <name type="scientific">marine sediment metagenome</name>
    <dbReference type="NCBI Taxonomy" id="412755"/>
    <lineage>
        <taxon>unclassified sequences</taxon>
        <taxon>metagenomes</taxon>
        <taxon>ecological metagenomes</taxon>
    </lineage>
</organism>